<proteinExistence type="predicted"/>
<dbReference type="GO" id="GO:0016491">
    <property type="term" value="F:oxidoreductase activity"/>
    <property type="evidence" value="ECO:0007669"/>
    <property type="project" value="InterPro"/>
</dbReference>
<dbReference type="InterPro" id="IPR002937">
    <property type="entry name" value="Amino_oxidase"/>
</dbReference>
<organism evidence="2 3">
    <name type="scientific">Caldisalinibacter kiritimatiensis</name>
    <dbReference type="NCBI Taxonomy" id="1304284"/>
    <lineage>
        <taxon>Bacteria</taxon>
        <taxon>Bacillati</taxon>
        <taxon>Bacillota</taxon>
        <taxon>Tissierellia</taxon>
        <taxon>Tissierellales</taxon>
        <taxon>Thermohalobacteraceae</taxon>
        <taxon>Caldisalinibacter</taxon>
    </lineage>
</organism>
<gene>
    <name evidence="2" type="ORF">L21TH_0971</name>
</gene>
<sequence length="263" mass="30253">MNKFLLLKKDVILLINELAKPEVLLEKYSTSLNCINYGYIHEDLMIPLCTFLRQHNLNTICQVITPPLASYGFGNICDIQAYYALKVFNAETIYSFIRGDKLLFINKGTSELIKKLSENVSDIRYSIEVNNIEIIGNKVKVETLFGSDYYDKVLVTTKLPNDVIKDDFYNQLMNKIDTNPFVTCAYEVSNKNLGTTYYKANLGKKGKIQFFHTFKRNNRTILVAYAYGIVQKDLINGITDDIENLGIHINNLITTKQRYIFPH</sequence>
<evidence type="ECO:0000313" key="3">
    <source>
        <dbReference type="Proteomes" id="UP000013378"/>
    </source>
</evidence>
<dbReference type="STRING" id="1304284.L21TH_0971"/>
<reference evidence="2 3" key="1">
    <citation type="journal article" date="2015" name="Geomicrobiol. J.">
        <title>Caldisalinibacter kiritimatiensis gen. nov., sp. nov., a moderately thermohalophilic thiosulfate-reducing bacterium from a hypersaline microbial mat.</title>
        <authorList>
            <person name="Ben Hania W."/>
            <person name="Joseph M."/>
            <person name="Fiebig A."/>
            <person name="Bunk B."/>
            <person name="Klenk H.-P."/>
            <person name="Fardeau M.-L."/>
            <person name="Spring S."/>
        </authorList>
    </citation>
    <scope>NUCLEOTIDE SEQUENCE [LARGE SCALE GENOMIC DNA]</scope>
    <source>
        <strain evidence="2 3">L21-TH-D2</strain>
    </source>
</reference>
<evidence type="ECO:0000313" key="2">
    <source>
        <dbReference type="EMBL" id="EOD00967.1"/>
    </source>
</evidence>
<dbReference type="eggNOG" id="COG2907">
    <property type="taxonomic scope" value="Bacteria"/>
</dbReference>
<dbReference type="EMBL" id="ARZA01000096">
    <property type="protein sequence ID" value="EOD00967.1"/>
    <property type="molecule type" value="Genomic_DNA"/>
</dbReference>
<protein>
    <recommendedName>
        <fullName evidence="1">Amine oxidase domain-containing protein</fullName>
    </recommendedName>
</protein>
<accession>R1AWH0</accession>
<evidence type="ECO:0000259" key="1">
    <source>
        <dbReference type="Pfam" id="PF01593"/>
    </source>
</evidence>
<keyword evidence="3" id="KW-1185">Reference proteome</keyword>
<name>R1AWH0_9FIRM</name>
<dbReference type="Pfam" id="PF01593">
    <property type="entry name" value="Amino_oxidase"/>
    <property type="match status" value="1"/>
</dbReference>
<dbReference type="AlphaFoldDB" id="R1AWH0"/>
<dbReference type="Proteomes" id="UP000013378">
    <property type="component" value="Unassembled WGS sequence"/>
</dbReference>
<comment type="caution">
    <text evidence="2">The sequence shown here is derived from an EMBL/GenBank/DDBJ whole genome shotgun (WGS) entry which is preliminary data.</text>
</comment>
<dbReference type="Gene3D" id="1.10.405.20">
    <property type="match status" value="1"/>
</dbReference>
<feature type="domain" description="Amine oxidase" evidence="1">
    <location>
        <begin position="73"/>
        <end position="192"/>
    </location>
</feature>